<dbReference type="Gene3D" id="2.30.40.10">
    <property type="entry name" value="Urease, subunit C, domain 1"/>
    <property type="match status" value="1"/>
</dbReference>
<dbReference type="RefSeq" id="WP_211649467.1">
    <property type="nucleotide sequence ID" value="NZ_JAFEVO010000001.1"/>
</dbReference>
<dbReference type="Gene3D" id="3.20.20.140">
    <property type="entry name" value="Metal-dependent hydrolases"/>
    <property type="match status" value="1"/>
</dbReference>
<sequence length="543" mass="57919">MDLLIIGARIVTMDPRRPRAERIGIWKGLIIGLDEELDGLRFARTIDARGMTLMPGFHDSHNHMSTFGRSLINIDASGLSSLDELYAAIRERHEQLPEGEWVVADSYNQHRLGGHPTRQALDTVAPGRSIIVNHNTTHLLVASTPVFERVGALSADWPVPSGGFIERDEGGEATGLVGEQAMGPFRDLTRPHSIDALAAAIGRASDHFLAEGITSVVEAGIGNSPVVGSSPIELAPYQLAAEDGRLGVRAQLMVSMENLKEVTASPDDLIDLGIDLGLRTGLGDDKLSIGALKMFTDGAIGSRTAALTTPFCDHDSTGVMQFGEEELQHLATSAARAGWQLAVHAIGDHAVDVALGMIARAREAAPTNTKRHRIEHASIVRDDQLPRMAELGVIASTQPQFVSSLGDAVLAGVGDREAWTYRHRSIMDAGVRLACGSDRPVVSGNPLTAIRDMVMRRTSSGRSFSPDECVDVHTALVGYTRESAFAVHREDRLGRLSAGFHADFVLLDGDPLTAAPETLPSIPIAATAVGGALLFDPSGIAGR</sequence>
<keyword evidence="3" id="KW-1185">Reference proteome</keyword>
<evidence type="ECO:0000313" key="3">
    <source>
        <dbReference type="Proteomes" id="UP000811492"/>
    </source>
</evidence>
<feature type="domain" description="Amidohydrolase 3" evidence="1">
    <location>
        <begin position="44"/>
        <end position="533"/>
    </location>
</feature>
<dbReference type="CDD" id="cd01300">
    <property type="entry name" value="YtcJ_like"/>
    <property type="match status" value="1"/>
</dbReference>
<comment type="caution">
    <text evidence="2">The sequence shown here is derived from an EMBL/GenBank/DDBJ whole genome shotgun (WGS) entry which is preliminary data.</text>
</comment>
<dbReference type="EMBL" id="JAFEVO010000001">
    <property type="protein sequence ID" value="MBS3182445.1"/>
    <property type="molecule type" value="Genomic_DNA"/>
</dbReference>
<dbReference type="Pfam" id="PF07969">
    <property type="entry name" value="Amidohydro_3"/>
    <property type="match status" value="1"/>
</dbReference>
<evidence type="ECO:0000313" key="2">
    <source>
        <dbReference type="EMBL" id="MBS3182445.1"/>
    </source>
</evidence>
<protein>
    <submittedName>
        <fullName evidence="2">Amidohydrolase</fullName>
    </submittedName>
</protein>
<dbReference type="InterPro" id="IPR033932">
    <property type="entry name" value="YtcJ-like"/>
</dbReference>
<dbReference type="PANTHER" id="PTHR22642">
    <property type="entry name" value="IMIDAZOLONEPROPIONASE"/>
    <property type="match status" value="1"/>
</dbReference>
<accession>A0ABS5M6H5</accession>
<name>A0ABS5M6H5_9MICO</name>
<dbReference type="InterPro" id="IPR032466">
    <property type="entry name" value="Metal_Hydrolase"/>
</dbReference>
<dbReference type="PANTHER" id="PTHR22642:SF2">
    <property type="entry name" value="PROTEIN LONG AFTER FAR-RED 3"/>
    <property type="match status" value="1"/>
</dbReference>
<proteinExistence type="predicted"/>
<evidence type="ECO:0000259" key="1">
    <source>
        <dbReference type="Pfam" id="PF07969"/>
    </source>
</evidence>
<dbReference type="InterPro" id="IPR013108">
    <property type="entry name" value="Amidohydro_3"/>
</dbReference>
<dbReference type="InterPro" id="IPR011059">
    <property type="entry name" value="Metal-dep_hydrolase_composite"/>
</dbReference>
<dbReference type="SUPFAM" id="SSF51338">
    <property type="entry name" value="Composite domain of metallo-dependent hydrolases"/>
    <property type="match status" value="1"/>
</dbReference>
<dbReference type="Gene3D" id="3.10.310.70">
    <property type="match status" value="1"/>
</dbReference>
<dbReference type="Proteomes" id="UP000811492">
    <property type="component" value="Unassembled WGS sequence"/>
</dbReference>
<dbReference type="SUPFAM" id="SSF51556">
    <property type="entry name" value="Metallo-dependent hydrolases"/>
    <property type="match status" value="1"/>
</dbReference>
<organism evidence="2 3">
    <name type="scientific">Leucobacter manosquensis</name>
    <dbReference type="NCBI Taxonomy" id="2810611"/>
    <lineage>
        <taxon>Bacteria</taxon>
        <taxon>Bacillati</taxon>
        <taxon>Actinomycetota</taxon>
        <taxon>Actinomycetes</taxon>
        <taxon>Micrococcales</taxon>
        <taxon>Microbacteriaceae</taxon>
        <taxon>Leucobacter</taxon>
    </lineage>
</organism>
<gene>
    <name evidence="2" type="ORF">JSQ98_09605</name>
</gene>
<reference evidence="2 3" key="1">
    <citation type="submission" date="2021-02" db="EMBL/GenBank/DDBJ databases">
        <title>Draft genome and description of Leucobacter sp nov strain Marseille-Q4368.</title>
        <authorList>
            <person name="Boxberger M."/>
            <person name="La Scola B."/>
        </authorList>
    </citation>
    <scope>NUCLEOTIDE SEQUENCE [LARGE SCALE GENOMIC DNA]</scope>
    <source>
        <strain evidence="2 3">Marseille-Q4368</strain>
    </source>
</reference>